<dbReference type="InterPro" id="IPR036388">
    <property type="entry name" value="WH-like_DNA-bd_sf"/>
</dbReference>
<dbReference type="GO" id="GO:0003700">
    <property type="term" value="F:DNA-binding transcription factor activity"/>
    <property type="evidence" value="ECO:0007669"/>
    <property type="project" value="InterPro"/>
</dbReference>
<evidence type="ECO:0000313" key="6">
    <source>
        <dbReference type="EMBL" id="MCD2113496.1"/>
    </source>
</evidence>
<dbReference type="Gene3D" id="1.20.120.530">
    <property type="entry name" value="GntR ligand-binding domain-like"/>
    <property type="match status" value="1"/>
</dbReference>
<evidence type="ECO:0000256" key="3">
    <source>
        <dbReference type="ARBA" id="ARBA00023163"/>
    </source>
</evidence>
<dbReference type="Pfam" id="PF00392">
    <property type="entry name" value="GntR"/>
    <property type="match status" value="1"/>
</dbReference>
<proteinExistence type="predicted"/>
<keyword evidence="1" id="KW-0805">Transcription regulation</keyword>
<dbReference type="SUPFAM" id="SSF48008">
    <property type="entry name" value="GntR ligand-binding domain-like"/>
    <property type="match status" value="1"/>
</dbReference>
<gene>
    <name evidence="6" type="ORF">LQ384_20505</name>
</gene>
<dbReference type="InterPro" id="IPR008920">
    <property type="entry name" value="TF_FadR/GntR_C"/>
</dbReference>
<dbReference type="Gene3D" id="1.10.10.10">
    <property type="entry name" value="Winged helix-like DNA-binding domain superfamily/Winged helix DNA-binding domain"/>
    <property type="match status" value="1"/>
</dbReference>
<feature type="domain" description="HTH gntR-type" evidence="5">
    <location>
        <begin position="30"/>
        <end position="99"/>
    </location>
</feature>
<dbReference type="RefSeq" id="WP_230791849.1">
    <property type="nucleotide sequence ID" value="NZ_JAJNCO010000012.1"/>
</dbReference>
<dbReference type="AlphaFoldDB" id="A0AAW4XKD3"/>
<evidence type="ECO:0000313" key="7">
    <source>
        <dbReference type="Proteomes" id="UP001198630"/>
    </source>
</evidence>
<accession>A0AAW4XKD3</accession>
<dbReference type="SUPFAM" id="SSF46785">
    <property type="entry name" value="Winged helix' DNA-binding domain"/>
    <property type="match status" value="1"/>
</dbReference>
<feature type="region of interest" description="Disordered" evidence="4">
    <location>
        <begin position="1"/>
        <end position="21"/>
    </location>
</feature>
<evidence type="ECO:0000256" key="2">
    <source>
        <dbReference type="ARBA" id="ARBA00023125"/>
    </source>
</evidence>
<dbReference type="Pfam" id="PF07729">
    <property type="entry name" value="FCD"/>
    <property type="match status" value="1"/>
</dbReference>
<dbReference type="InterPro" id="IPR000524">
    <property type="entry name" value="Tscrpt_reg_HTH_GntR"/>
</dbReference>
<protein>
    <submittedName>
        <fullName evidence="6">GntR family transcriptional regulator</fullName>
    </submittedName>
</protein>
<dbReference type="SMART" id="SM00345">
    <property type="entry name" value="HTH_GNTR"/>
    <property type="match status" value="1"/>
</dbReference>
<dbReference type="Proteomes" id="UP001198630">
    <property type="component" value="Unassembled WGS sequence"/>
</dbReference>
<dbReference type="CDD" id="cd07377">
    <property type="entry name" value="WHTH_GntR"/>
    <property type="match status" value="1"/>
</dbReference>
<dbReference type="InterPro" id="IPR011711">
    <property type="entry name" value="GntR_C"/>
</dbReference>
<feature type="compositionally biased region" description="Basic and acidic residues" evidence="4">
    <location>
        <begin position="1"/>
        <end position="13"/>
    </location>
</feature>
<dbReference type="GO" id="GO:0003677">
    <property type="term" value="F:DNA binding"/>
    <property type="evidence" value="ECO:0007669"/>
    <property type="project" value="UniProtKB-KW"/>
</dbReference>
<dbReference type="EMBL" id="JAJNCO010000012">
    <property type="protein sequence ID" value="MCD2113496.1"/>
    <property type="molecule type" value="Genomic_DNA"/>
</dbReference>
<dbReference type="SMART" id="SM00895">
    <property type="entry name" value="FCD"/>
    <property type="match status" value="1"/>
</dbReference>
<dbReference type="PRINTS" id="PR00035">
    <property type="entry name" value="HTHGNTR"/>
</dbReference>
<evidence type="ECO:0000256" key="1">
    <source>
        <dbReference type="ARBA" id="ARBA00023015"/>
    </source>
</evidence>
<dbReference type="PANTHER" id="PTHR43537:SF44">
    <property type="entry name" value="GNTR FAMILY REGULATORY PROTEIN"/>
    <property type="match status" value="1"/>
</dbReference>
<reference evidence="6" key="1">
    <citation type="submission" date="2021-11" db="EMBL/GenBank/DDBJ databases">
        <title>Development of a sustainable strategy for remediation of hydrocarbon-contaminated territories based on the waste exchange concept.</title>
        <authorList>
            <person name="Elkin A."/>
        </authorList>
    </citation>
    <scope>NUCLEOTIDE SEQUENCE</scope>
    <source>
        <strain evidence="6">IEGM 757</strain>
    </source>
</reference>
<name>A0AAW4XKD3_RHORH</name>
<dbReference type="PANTHER" id="PTHR43537">
    <property type="entry name" value="TRANSCRIPTIONAL REGULATOR, GNTR FAMILY"/>
    <property type="match status" value="1"/>
</dbReference>
<evidence type="ECO:0000256" key="4">
    <source>
        <dbReference type="SAM" id="MobiDB-lite"/>
    </source>
</evidence>
<keyword evidence="2" id="KW-0238">DNA-binding</keyword>
<keyword evidence="3" id="KW-0804">Transcription</keyword>
<sequence>MKHETGVEGERVQRGNRTLLKPLPPRMRPLKLAEVLAREIVEAMIEDGVEPGDVLPSEVTMMANYGVARTTLREALRLLEAQGLVVVKQGRGGGPVMAAVDASDLGRTSALYYRLAGATYRELAESKVALEPWLADLAARRSDPEQARNQLFATFGEGETEIDDAVRPRGIWRATPQFHETVYALSGNLVLSTSASAMSAIFREQVLAAIDLSPKHDDFFDAHRQIAAAIIEGRPEDAHRLSHEHQQDINDYCEERIPELLDRVIEWR</sequence>
<dbReference type="InterPro" id="IPR036390">
    <property type="entry name" value="WH_DNA-bd_sf"/>
</dbReference>
<dbReference type="PROSITE" id="PS50949">
    <property type="entry name" value="HTH_GNTR"/>
    <property type="match status" value="1"/>
</dbReference>
<comment type="caution">
    <text evidence="6">The sequence shown here is derived from an EMBL/GenBank/DDBJ whole genome shotgun (WGS) entry which is preliminary data.</text>
</comment>
<organism evidence="6 7">
    <name type="scientific">Rhodococcus rhodochrous</name>
    <dbReference type="NCBI Taxonomy" id="1829"/>
    <lineage>
        <taxon>Bacteria</taxon>
        <taxon>Bacillati</taxon>
        <taxon>Actinomycetota</taxon>
        <taxon>Actinomycetes</taxon>
        <taxon>Mycobacteriales</taxon>
        <taxon>Nocardiaceae</taxon>
        <taxon>Rhodococcus</taxon>
    </lineage>
</organism>
<evidence type="ECO:0000259" key="5">
    <source>
        <dbReference type="PROSITE" id="PS50949"/>
    </source>
</evidence>